<dbReference type="GO" id="GO:0006281">
    <property type="term" value="P:DNA repair"/>
    <property type="evidence" value="ECO:0007669"/>
    <property type="project" value="InterPro"/>
</dbReference>
<dbReference type="InterPro" id="IPR044811">
    <property type="entry name" value="DME/ROS1"/>
</dbReference>
<reference evidence="1 2" key="1">
    <citation type="journal article" date="2020" name="Nat. Food">
        <title>A phased Vanilla planifolia genome enables genetic improvement of flavour and production.</title>
        <authorList>
            <person name="Hasing T."/>
            <person name="Tang H."/>
            <person name="Brym M."/>
            <person name="Khazi F."/>
            <person name="Huang T."/>
            <person name="Chambers A.H."/>
        </authorList>
    </citation>
    <scope>NUCLEOTIDE SEQUENCE [LARGE SCALE GENOMIC DNA]</scope>
    <source>
        <tissue evidence="1">Leaf</tissue>
    </source>
</reference>
<comment type="caution">
    <text evidence="1">The sequence shown here is derived from an EMBL/GenBank/DDBJ whole genome shotgun (WGS) entry which is preliminary data.</text>
</comment>
<organism evidence="1 2">
    <name type="scientific">Vanilla planifolia</name>
    <name type="common">Vanilla</name>
    <dbReference type="NCBI Taxonomy" id="51239"/>
    <lineage>
        <taxon>Eukaryota</taxon>
        <taxon>Viridiplantae</taxon>
        <taxon>Streptophyta</taxon>
        <taxon>Embryophyta</taxon>
        <taxon>Tracheophyta</taxon>
        <taxon>Spermatophyta</taxon>
        <taxon>Magnoliopsida</taxon>
        <taxon>Liliopsida</taxon>
        <taxon>Asparagales</taxon>
        <taxon>Orchidaceae</taxon>
        <taxon>Vanilloideae</taxon>
        <taxon>Vanilleae</taxon>
        <taxon>Vanilla</taxon>
    </lineage>
</organism>
<evidence type="ECO:0000313" key="1">
    <source>
        <dbReference type="EMBL" id="KAG0494458.1"/>
    </source>
</evidence>
<evidence type="ECO:0008006" key="3">
    <source>
        <dbReference type="Google" id="ProtNLM"/>
    </source>
</evidence>
<dbReference type="InterPro" id="IPR011257">
    <property type="entry name" value="DNA_glycosylase"/>
</dbReference>
<protein>
    <recommendedName>
        <fullName evidence="3">HhH-GPD domain-containing protein</fullName>
    </recommendedName>
</protein>
<proteinExistence type="predicted"/>
<dbReference type="GO" id="GO:0035514">
    <property type="term" value="F:DNA demethylase activity"/>
    <property type="evidence" value="ECO:0007669"/>
    <property type="project" value="InterPro"/>
</dbReference>
<dbReference type="PANTHER" id="PTHR46213:SF13">
    <property type="entry name" value="DEMETER-LIKE PROTEIN 2-RELATED"/>
    <property type="match status" value="1"/>
</dbReference>
<name>A0A835RPQ6_VANPL</name>
<evidence type="ECO:0000313" key="2">
    <source>
        <dbReference type="Proteomes" id="UP000639772"/>
    </source>
</evidence>
<accession>A0A835RPQ6</accession>
<sequence>MLAEIIKDFLNRLVREHGNIDLEWLRDVPPDKSKDFLLSIRGLGLKSAECVRLLTLHHLAFPVDTNVGRICVRLGWVPLNHYLNLFNCTFWNLQDSLPAPEDKSIVTSTFPSAYANSSVLDFSPQPIAQLECSSVSKDSAGPKLCEPIVEEPATPEPECQETLESAIEEAFFKTLMKFQQ</sequence>
<dbReference type="GO" id="GO:0019104">
    <property type="term" value="F:DNA N-glycosylase activity"/>
    <property type="evidence" value="ECO:0007669"/>
    <property type="project" value="InterPro"/>
</dbReference>
<dbReference type="GO" id="GO:0141166">
    <property type="term" value="P:chromosomal 5-methylcytosine DNA demethylation pathway"/>
    <property type="evidence" value="ECO:0007669"/>
    <property type="project" value="InterPro"/>
</dbReference>
<dbReference type="Proteomes" id="UP000639772">
    <property type="component" value="Unassembled WGS sequence"/>
</dbReference>
<dbReference type="Gene3D" id="1.10.340.30">
    <property type="entry name" value="Hypothetical protein, domain 2"/>
    <property type="match status" value="1"/>
</dbReference>
<dbReference type="EMBL" id="JADCNM010000002">
    <property type="protein sequence ID" value="KAG0494458.1"/>
    <property type="molecule type" value="Genomic_DNA"/>
</dbReference>
<dbReference type="Gene3D" id="1.10.1670.10">
    <property type="entry name" value="Helix-hairpin-Helix base-excision DNA repair enzymes (C-terminal)"/>
    <property type="match status" value="1"/>
</dbReference>
<gene>
    <name evidence="1" type="ORF">HPP92_005452</name>
</gene>
<dbReference type="AlphaFoldDB" id="A0A835RPQ6"/>
<dbReference type="SUPFAM" id="SSF48150">
    <property type="entry name" value="DNA-glycosylase"/>
    <property type="match status" value="1"/>
</dbReference>
<dbReference type="OrthoDB" id="5607at2759"/>
<dbReference type="PANTHER" id="PTHR46213">
    <property type="entry name" value="TRANSCRIPTIONAL ACTIVATOR DEMETER"/>
    <property type="match status" value="1"/>
</dbReference>
<dbReference type="InterPro" id="IPR023170">
    <property type="entry name" value="HhH_base_excis_C"/>
</dbReference>